<accession>A0A6L6HTN6</accession>
<dbReference type="PANTHER" id="PTHR43540">
    <property type="entry name" value="PEROXYUREIDOACRYLATE/UREIDOACRYLATE AMIDOHYDROLASE-RELATED"/>
    <property type="match status" value="1"/>
</dbReference>
<proteinExistence type="predicted"/>
<dbReference type="EMBL" id="WMBT01000010">
    <property type="protein sequence ID" value="MTE01475.1"/>
    <property type="molecule type" value="Genomic_DNA"/>
</dbReference>
<evidence type="ECO:0000313" key="4">
    <source>
        <dbReference type="Proteomes" id="UP000481417"/>
    </source>
</evidence>
<keyword evidence="1" id="KW-0378">Hydrolase</keyword>
<comment type="caution">
    <text evidence="3">The sequence shown here is derived from an EMBL/GenBank/DDBJ whole genome shotgun (WGS) entry which is preliminary data.</text>
</comment>
<dbReference type="AlphaFoldDB" id="A0A6L6HTN6"/>
<organism evidence="3 4">
    <name type="scientific">Paracoccus lichenicola</name>
    <dbReference type="NCBI Taxonomy" id="2665644"/>
    <lineage>
        <taxon>Bacteria</taxon>
        <taxon>Pseudomonadati</taxon>
        <taxon>Pseudomonadota</taxon>
        <taxon>Alphaproteobacteria</taxon>
        <taxon>Rhodobacterales</taxon>
        <taxon>Paracoccaceae</taxon>
        <taxon>Paracoccus</taxon>
    </lineage>
</organism>
<dbReference type="RefSeq" id="WP_154765553.1">
    <property type="nucleotide sequence ID" value="NZ_WMBT01000010.1"/>
</dbReference>
<evidence type="ECO:0000256" key="1">
    <source>
        <dbReference type="ARBA" id="ARBA00022801"/>
    </source>
</evidence>
<feature type="domain" description="Isochorismatase-like" evidence="2">
    <location>
        <begin position="32"/>
        <end position="217"/>
    </location>
</feature>
<sequence length="230" mass="25003">MHRIDVPPDILARAQGRRGPRSFTDMLDPTTTAHVVIDMQQGFLRPGALLEVPVAREIVGNVNRISAALRQAGGHVAFTRFAWLPDDPLDWQVFYRRFLNASEAEAQRHGFGPAGADLPLWPDMDVAPGDFVVDKTRYSAFTPGTSGLPDWLKAKGIRTLIITGTLSNCCCESTARDAMQGGYDVIFVADANATLTDYEHNAALANMMTLFADVIDTGTLLARLSSRAAA</sequence>
<dbReference type="GO" id="GO:0016787">
    <property type="term" value="F:hydrolase activity"/>
    <property type="evidence" value="ECO:0007669"/>
    <property type="project" value="UniProtKB-KW"/>
</dbReference>
<evidence type="ECO:0000259" key="2">
    <source>
        <dbReference type="Pfam" id="PF00857"/>
    </source>
</evidence>
<evidence type="ECO:0000313" key="3">
    <source>
        <dbReference type="EMBL" id="MTE01475.1"/>
    </source>
</evidence>
<dbReference type="InterPro" id="IPR036380">
    <property type="entry name" value="Isochorismatase-like_sf"/>
</dbReference>
<dbReference type="InterPro" id="IPR050272">
    <property type="entry name" value="Isochorismatase-like_hydrls"/>
</dbReference>
<keyword evidence="4" id="KW-1185">Reference proteome</keyword>
<dbReference type="SUPFAM" id="SSF52499">
    <property type="entry name" value="Isochorismatase-like hydrolases"/>
    <property type="match status" value="1"/>
</dbReference>
<name>A0A6L6HTN6_9RHOB</name>
<gene>
    <name evidence="3" type="ORF">GIY56_14395</name>
</gene>
<reference evidence="3 4" key="1">
    <citation type="submission" date="2019-11" db="EMBL/GenBank/DDBJ databases">
        <authorList>
            <person name="Lang L."/>
        </authorList>
    </citation>
    <scope>NUCLEOTIDE SEQUENCE [LARGE SCALE GENOMIC DNA]</scope>
    <source>
        <strain evidence="3 4">YIM 132242</strain>
    </source>
</reference>
<dbReference type="Pfam" id="PF00857">
    <property type="entry name" value="Isochorismatase"/>
    <property type="match status" value="1"/>
</dbReference>
<dbReference type="PANTHER" id="PTHR43540:SF6">
    <property type="entry name" value="ISOCHORISMATASE-LIKE DOMAIN-CONTAINING PROTEIN"/>
    <property type="match status" value="1"/>
</dbReference>
<dbReference type="InterPro" id="IPR000868">
    <property type="entry name" value="Isochorismatase-like_dom"/>
</dbReference>
<dbReference type="Proteomes" id="UP000481417">
    <property type="component" value="Unassembled WGS sequence"/>
</dbReference>
<protein>
    <submittedName>
        <fullName evidence="3">Isochorismatase family protein</fullName>
    </submittedName>
</protein>
<dbReference type="CDD" id="cd00431">
    <property type="entry name" value="cysteine_hydrolases"/>
    <property type="match status" value="1"/>
</dbReference>
<dbReference type="Gene3D" id="3.40.50.850">
    <property type="entry name" value="Isochorismatase-like"/>
    <property type="match status" value="1"/>
</dbReference>